<dbReference type="InterPro" id="IPR018107">
    <property type="entry name" value="Na-dicarboxylate_symporter_CS"/>
</dbReference>
<dbReference type="SUPFAM" id="SSF118215">
    <property type="entry name" value="Proton glutamate symport protein"/>
    <property type="match status" value="1"/>
</dbReference>
<dbReference type="Proteomes" id="UP000001307">
    <property type="component" value="Unassembled WGS sequence"/>
</dbReference>
<keyword evidence="10" id="KW-1185">Reference proteome</keyword>
<dbReference type="PRINTS" id="PR00173">
    <property type="entry name" value="EDTRNSPORT"/>
</dbReference>
<dbReference type="GO" id="GO:0015501">
    <property type="term" value="F:glutamate:sodium symporter activity"/>
    <property type="evidence" value="ECO:0007669"/>
    <property type="project" value="TreeGrafter"/>
</dbReference>
<keyword evidence="2 8" id="KW-0813">Transport</keyword>
<keyword evidence="4 8" id="KW-0769">Symport</keyword>
<feature type="transmembrane region" description="Helical" evidence="8">
    <location>
        <begin position="61"/>
        <end position="85"/>
    </location>
</feature>
<dbReference type="GO" id="GO:0005886">
    <property type="term" value="C:plasma membrane"/>
    <property type="evidence" value="ECO:0007669"/>
    <property type="project" value="TreeGrafter"/>
</dbReference>
<evidence type="ECO:0000256" key="4">
    <source>
        <dbReference type="ARBA" id="ARBA00022847"/>
    </source>
</evidence>
<evidence type="ECO:0000256" key="6">
    <source>
        <dbReference type="ARBA" id="ARBA00023136"/>
    </source>
</evidence>
<dbReference type="InterPro" id="IPR036458">
    <property type="entry name" value="Na:dicarbo_symporter_sf"/>
</dbReference>
<comment type="subcellular location">
    <subcellularLocation>
        <location evidence="1 8">Membrane</location>
        <topology evidence="1 8">Multi-pass membrane protein</topology>
    </subcellularLocation>
</comment>
<feature type="transmembrane region" description="Helical" evidence="8">
    <location>
        <begin position="105"/>
        <end position="128"/>
    </location>
</feature>
<evidence type="ECO:0000256" key="3">
    <source>
        <dbReference type="ARBA" id="ARBA00022692"/>
    </source>
</evidence>
<feature type="transmembrane region" description="Helical" evidence="8">
    <location>
        <begin position="171"/>
        <end position="196"/>
    </location>
</feature>
<evidence type="ECO:0000313" key="9">
    <source>
        <dbReference type="EMBL" id="CBY07609.1"/>
    </source>
</evidence>
<keyword evidence="6 8" id="KW-0472">Membrane</keyword>
<dbReference type="GO" id="GO:0005313">
    <property type="term" value="F:L-glutamate transmembrane transporter activity"/>
    <property type="evidence" value="ECO:0007669"/>
    <property type="project" value="TreeGrafter"/>
</dbReference>
<evidence type="ECO:0000256" key="8">
    <source>
        <dbReference type="RuleBase" id="RU361216"/>
    </source>
</evidence>
<proteinExistence type="inferred from homology"/>
<gene>
    <name evidence="9" type="ORF">GSOID_T00002597001</name>
</gene>
<accession>E4X640</accession>
<dbReference type="Gene3D" id="1.10.3860.10">
    <property type="entry name" value="Sodium:dicarboxylate symporter"/>
    <property type="match status" value="1"/>
</dbReference>
<evidence type="ECO:0000256" key="1">
    <source>
        <dbReference type="ARBA" id="ARBA00004141"/>
    </source>
</evidence>
<keyword evidence="7" id="KW-0325">Glycoprotein</keyword>
<dbReference type="PROSITE" id="PS00714">
    <property type="entry name" value="NA_DICARBOXYL_SYMP_2"/>
    <property type="match status" value="1"/>
</dbReference>
<dbReference type="EMBL" id="FN653026">
    <property type="protein sequence ID" value="CBY07609.1"/>
    <property type="molecule type" value="Genomic_DNA"/>
</dbReference>
<feature type="transmembrane region" description="Helical" evidence="8">
    <location>
        <begin position="24"/>
        <end position="40"/>
    </location>
</feature>
<feature type="transmembrane region" description="Helical" evidence="8">
    <location>
        <begin position="208"/>
        <end position="240"/>
    </location>
</feature>
<dbReference type="InterPro" id="IPR001991">
    <property type="entry name" value="Na-dicarboxylate_symporter"/>
</dbReference>
<sequence length="313" mass="33417">MAYECEWKGISSNYSHTGGGPRENVLGVLFFSISLSLAITRIPDQRTKGILVAFFNAMNDAILRVVFVIIWYAPIGIIFLIAPIVMSDDFNEVGLSLLKYSGTVIGGLALHSLIILPIVFIIAPLNVIKYVKGISQALLTAFATGSSSATLPLTMSTLEINNDMDKRITRFVLPIGATINMDGTALYEAIAAIYIAQAEGMSLSFGDYILISITATVASIGAAGIPQAGLVTMIIVLTAIGLPPDRVSLILAVDPILDRFRTAINVMGDAMGCAVVRANVSLDEIAEGANNDAEIARLEEEIRPKKNQIASEL</sequence>
<comment type="similarity">
    <text evidence="8">Belongs to the dicarboxylate/amino acid:cation symporter (DAACS) (TC 2.A.23) family.</text>
</comment>
<dbReference type="GO" id="GO:0015175">
    <property type="term" value="F:neutral L-amino acid transmembrane transporter activity"/>
    <property type="evidence" value="ECO:0007669"/>
    <property type="project" value="TreeGrafter"/>
</dbReference>
<evidence type="ECO:0000256" key="7">
    <source>
        <dbReference type="ARBA" id="ARBA00023180"/>
    </source>
</evidence>
<organism evidence="9 10">
    <name type="scientific">Oikopleura dioica</name>
    <name type="common">Tunicate</name>
    <dbReference type="NCBI Taxonomy" id="34765"/>
    <lineage>
        <taxon>Eukaryota</taxon>
        <taxon>Metazoa</taxon>
        <taxon>Chordata</taxon>
        <taxon>Tunicata</taxon>
        <taxon>Appendicularia</taxon>
        <taxon>Copelata</taxon>
        <taxon>Oikopleuridae</taxon>
        <taxon>Oikopleura</taxon>
    </lineage>
</organism>
<dbReference type="PANTHER" id="PTHR11958:SF63">
    <property type="entry name" value="AMINO ACID TRANSPORTER"/>
    <property type="match status" value="1"/>
</dbReference>
<protein>
    <recommendedName>
        <fullName evidence="8">Amino acid transporter</fullName>
    </recommendedName>
</protein>
<name>E4X640_OIKDI</name>
<dbReference type="Pfam" id="PF00375">
    <property type="entry name" value="SDF"/>
    <property type="match status" value="1"/>
</dbReference>
<evidence type="ECO:0000256" key="2">
    <source>
        <dbReference type="ARBA" id="ARBA00022448"/>
    </source>
</evidence>
<dbReference type="AlphaFoldDB" id="E4X640"/>
<evidence type="ECO:0000256" key="5">
    <source>
        <dbReference type="ARBA" id="ARBA00022989"/>
    </source>
</evidence>
<reference evidence="9 10" key="1">
    <citation type="journal article" date="2010" name="Science">
        <title>Plasticity of animal genome architecture unmasked by rapid evolution of a pelagic tunicate.</title>
        <authorList>
            <person name="Denoeud F."/>
            <person name="Henriet S."/>
            <person name="Mungpakdee S."/>
            <person name="Aury J.M."/>
            <person name="Da Silva C."/>
            <person name="Brinkmann H."/>
            <person name="Mikhaleva J."/>
            <person name="Olsen L.C."/>
            <person name="Jubin C."/>
            <person name="Canestro C."/>
            <person name="Bouquet J.M."/>
            <person name="Danks G."/>
            <person name="Poulain J."/>
            <person name="Campsteijn C."/>
            <person name="Adamski M."/>
            <person name="Cross I."/>
            <person name="Yadetie F."/>
            <person name="Muffato M."/>
            <person name="Louis A."/>
            <person name="Butcher S."/>
            <person name="Tsagkogeorga G."/>
            <person name="Konrad A."/>
            <person name="Singh S."/>
            <person name="Jensen M.F."/>
            <person name="Cong E.H."/>
            <person name="Eikeseth-Otteraa H."/>
            <person name="Noel B."/>
            <person name="Anthouard V."/>
            <person name="Porcel B.M."/>
            <person name="Kachouri-Lafond R."/>
            <person name="Nishino A."/>
            <person name="Ugolini M."/>
            <person name="Chourrout P."/>
            <person name="Nishida H."/>
            <person name="Aasland R."/>
            <person name="Huzurbazar S."/>
            <person name="Westhof E."/>
            <person name="Delsuc F."/>
            <person name="Lehrach H."/>
            <person name="Reinhardt R."/>
            <person name="Weissenbach J."/>
            <person name="Roy S.W."/>
            <person name="Artiguenave F."/>
            <person name="Postlethwait J.H."/>
            <person name="Manak J.R."/>
            <person name="Thompson E.M."/>
            <person name="Jaillon O."/>
            <person name="Du Pasquier L."/>
            <person name="Boudinot P."/>
            <person name="Liberles D.A."/>
            <person name="Volff J.N."/>
            <person name="Philippe H."/>
            <person name="Lenhard B."/>
            <person name="Roest Crollius H."/>
            <person name="Wincker P."/>
            <person name="Chourrout D."/>
        </authorList>
    </citation>
    <scope>NUCLEOTIDE SEQUENCE [LARGE SCALE GENOMIC DNA]</scope>
</reference>
<dbReference type="PANTHER" id="PTHR11958">
    <property type="entry name" value="SODIUM/DICARBOXYLATE SYMPORTER-RELATED"/>
    <property type="match status" value="1"/>
</dbReference>
<dbReference type="InterPro" id="IPR050746">
    <property type="entry name" value="DAACS"/>
</dbReference>
<dbReference type="InParanoid" id="E4X640"/>
<dbReference type="OrthoDB" id="5877963at2759"/>
<keyword evidence="5 8" id="KW-1133">Transmembrane helix</keyword>
<evidence type="ECO:0000313" key="10">
    <source>
        <dbReference type="Proteomes" id="UP000001307"/>
    </source>
</evidence>
<keyword evidence="3 8" id="KW-0812">Transmembrane</keyword>